<dbReference type="AlphaFoldDB" id="A0A918HLU4"/>
<comment type="caution">
    <text evidence="1">The sequence shown here is derived from an EMBL/GenBank/DDBJ whole genome shotgun (WGS) entry which is preliminary data.</text>
</comment>
<evidence type="ECO:0000313" key="2">
    <source>
        <dbReference type="Proteomes" id="UP000646776"/>
    </source>
</evidence>
<dbReference type="Proteomes" id="UP000646776">
    <property type="component" value="Unassembled WGS sequence"/>
</dbReference>
<name>A0A918HLU4_9ACTN</name>
<sequence>MPSVTVTVTGLVKAAFFVPSAGETEITGFLAAAEAFAAPDAVVPVCSEASAAPELHPVSATAGTAAPSAARTPRRDHPCDCCSDRFDMCETPTPGLSEMSTFVPASCAPHLGRSFEWPGRSLRFP</sequence>
<reference evidence="1" key="1">
    <citation type="journal article" date="2014" name="Int. J. Syst. Evol. Microbiol.">
        <title>Complete genome sequence of Corynebacterium casei LMG S-19264T (=DSM 44701T), isolated from a smear-ripened cheese.</title>
        <authorList>
            <consortium name="US DOE Joint Genome Institute (JGI-PGF)"/>
            <person name="Walter F."/>
            <person name="Albersmeier A."/>
            <person name="Kalinowski J."/>
            <person name="Ruckert C."/>
        </authorList>
    </citation>
    <scope>NUCLEOTIDE SEQUENCE</scope>
    <source>
        <strain evidence="1">JCM 4125</strain>
    </source>
</reference>
<evidence type="ECO:0000313" key="1">
    <source>
        <dbReference type="EMBL" id="GGT80761.1"/>
    </source>
</evidence>
<accession>A0A918HLU4</accession>
<dbReference type="EMBL" id="BMSA01000026">
    <property type="protein sequence ID" value="GGT80761.1"/>
    <property type="molecule type" value="Genomic_DNA"/>
</dbReference>
<proteinExistence type="predicted"/>
<gene>
    <name evidence="1" type="ORF">GCM10010226_69160</name>
</gene>
<organism evidence="1 2">
    <name type="scientific">Streptomyces phaeofaciens</name>
    <dbReference type="NCBI Taxonomy" id="68254"/>
    <lineage>
        <taxon>Bacteria</taxon>
        <taxon>Bacillati</taxon>
        <taxon>Actinomycetota</taxon>
        <taxon>Actinomycetes</taxon>
        <taxon>Kitasatosporales</taxon>
        <taxon>Streptomycetaceae</taxon>
        <taxon>Streptomyces</taxon>
    </lineage>
</organism>
<reference evidence="1" key="2">
    <citation type="submission" date="2020-09" db="EMBL/GenBank/DDBJ databases">
        <authorList>
            <person name="Sun Q."/>
            <person name="Ohkuma M."/>
        </authorList>
    </citation>
    <scope>NUCLEOTIDE SEQUENCE</scope>
    <source>
        <strain evidence="1">JCM 4125</strain>
    </source>
</reference>
<keyword evidence="2" id="KW-1185">Reference proteome</keyword>
<protein>
    <submittedName>
        <fullName evidence="1">Uncharacterized protein</fullName>
    </submittedName>
</protein>